<evidence type="ECO:0000256" key="1">
    <source>
        <dbReference type="SAM" id="Coils"/>
    </source>
</evidence>
<dbReference type="Pfam" id="PF13476">
    <property type="entry name" value="AAA_23"/>
    <property type="match status" value="1"/>
</dbReference>
<feature type="domain" description="Protein CR006 P-loop" evidence="2">
    <location>
        <begin position="389"/>
        <end position="716"/>
    </location>
</feature>
<dbReference type="PANTHER" id="PTHR32114">
    <property type="entry name" value="ABC TRANSPORTER ABCH.3"/>
    <property type="match status" value="1"/>
</dbReference>
<evidence type="ECO:0000313" key="4">
    <source>
        <dbReference type="EMBL" id="QTD57262.1"/>
    </source>
</evidence>
<dbReference type="Gene3D" id="3.40.50.300">
    <property type="entry name" value="P-loop containing nucleotide triphosphate hydrolases"/>
    <property type="match status" value="2"/>
</dbReference>
<proteinExistence type="predicted"/>
<dbReference type="CDD" id="cd00267">
    <property type="entry name" value="ABC_ATPase"/>
    <property type="match status" value="1"/>
</dbReference>
<dbReference type="InterPro" id="IPR026866">
    <property type="entry name" value="CR006_AAA"/>
</dbReference>
<dbReference type="RefSeq" id="WP_207989598.1">
    <property type="nucleotide sequence ID" value="NZ_CP071794.1"/>
</dbReference>
<evidence type="ECO:0000259" key="3">
    <source>
        <dbReference type="Pfam" id="PF13476"/>
    </source>
</evidence>
<organism evidence="4 5">
    <name type="scientific">Parasphingorhabdus cellanae</name>
    <dbReference type="NCBI Taxonomy" id="2806553"/>
    <lineage>
        <taxon>Bacteria</taxon>
        <taxon>Pseudomonadati</taxon>
        <taxon>Pseudomonadota</taxon>
        <taxon>Alphaproteobacteria</taxon>
        <taxon>Sphingomonadales</taxon>
        <taxon>Sphingomonadaceae</taxon>
        <taxon>Parasphingorhabdus</taxon>
    </lineage>
</organism>
<accession>A0ABX7T903</accession>
<evidence type="ECO:0000259" key="2">
    <source>
        <dbReference type="Pfam" id="PF13166"/>
    </source>
</evidence>
<reference evidence="4 5" key="1">
    <citation type="submission" date="2021-03" db="EMBL/GenBank/DDBJ databases">
        <title>Complete genome of Parasphingorhabdus_sp.JHSY0214.</title>
        <authorList>
            <person name="Yoo J.H."/>
            <person name="Bae J.W."/>
        </authorList>
    </citation>
    <scope>NUCLEOTIDE SEQUENCE [LARGE SCALE GENOMIC DNA]</scope>
    <source>
        <strain evidence="4 5">JHSY0214</strain>
    </source>
</reference>
<keyword evidence="1" id="KW-0175">Coiled coil</keyword>
<evidence type="ECO:0000313" key="5">
    <source>
        <dbReference type="Proteomes" id="UP000663923"/>
    </source>
</evidence>
<name>A0ABX7T903_9SPHN</name>
<dbReference type="Proteomes" id="UP000663923">
    <property type="component" value="Chromosome"/>
</dbReference>
<dbReference type="PANTHER" id="PTHR32114:SF2">
    <property type="entry name" value="ABC TRANSPORTER ABCH.3"/>
    <property type="match status" value="1"/>
</dbReference>
<dbReference type="InterPro" id="IPR027417">
    <property type="entry name" value="P-loop_NTPase"/>
</dbReference>
<dbReference type="EMBL" id="CP071794">
    <property type="protein sequence ID" value="QTD57262.1"/>
    <property type="molecule type" value="Genomic_DNA"/>
</dbReference>
<feature type="domain" description="Rad50/SbcC-type AAA" evidence="3">
    <location>
        <begin position="87"/>
        <end position="295"/>
    </location>
</feature>
<dbReference type="Pfam" id="PF13166">
    <property type="entry name" value="AAA_13"/>
    <property type="match status" value="1"/>
</dbReference>
<dbReference type="SUPFAM" id="SSF52540">
    <property type="entry name" value="P-loop containing nucleoside triphosphate hydrolases"/>
    <property type="match status" value="1"/>
</dbReference>
<keyword evidence="5" id="KW-1185">Reference proteome</keyword>
<gene>
    <name evidence="4" type="ORF">J4G78_06930</name>
</gene>
<protein>
    <submittedName>
        <fullName evidence="4">AAA family ATPase</fullName>
    </submittedName>
</protein>
<feature type="coiled-coil region" evidence="1">
    <location>
        <begin position="495"/>
        <end position="522"/>
    </location>
</feature>
<dbReference type="InterPro" id="IPR038729">
    <property type="entry name" value="Rad50/SbcC_AAA"/>
</dbReference>
<sequence length="873" mass="96141">MSDNITINTESDAFQAILDWSKDKANWQRDCLRRLIVDGDLSKSDHDELLALCKDETKPCIPLDDTHIGGHSAGVPTVTLKSIKDAQNINALAEGQTLPFNPNGLSVVYGNNGSGKSGYVRILKRACRARTPKGKTEVLLHNIYSDGSGKQTAEIEYVAGGQNQKVKWEVGVAADALLSEVSVFDTKTANVHVEETNNLAYTPRPMKVVEELVSASRELKERFDAEHQSLKDQTPQAISSPTCSDGSQVGKLLSKLSGATNPEEVIALAKLSDGEEKQLKTLEGDFAQGADVIAKRLRSYKAGLAELLVKLRNLSNAVSDESASGLASLTANAKAKSDAAKLASSELFDGEPLKGVGSESWKALWETARAFSELEAYQARPFPVVDGDAHCLLCQQKLQGAAPERLKRFEVFVQDQTQTQARDASNMRDTTLSELARTAPTQSQLLKRIRQISDEIELDALAAVVRTFVAKAKWRLRDMMRLRGDSGIAIPPLPEAELTNAIEELEKRAAAILAEEDSEERKAQRAQYCELKDRKWLSTILDDVIAEIGRRKAIAELEVAVKSTRPNAITALNTQLSKALITERLRARFAQEIDDFKLAGLAIELKQAKSQLGVSRFRIGLMEAGSQNAGEILSEGEYRCVALAGFLAELATSDSDSGIIFDDPVSSLDHLHRQAIAERLAKEGKKRQVIVFTHDIAFLFLLRRACLNVDNPAEKSEIVFRHIQKRGKEPGHCRNEAPDSAKPTGKRLSTVRAHLANTKVKYDQDPDGDDWLMTSRGLINSVRQIWEKAIEDAISPVLRTFQSQVNTKGFKKLSAIELADAITMKECYGHCSVLLHQASDELNPQAPTPQQIEDEIKALENWIDDLETRQKAI</sequence>